<evidence type="ECO:0000256" key="5">
    <source>
        <dbReference type="PROSITE-ProRule" id="PRU00309"/>
    </source>
</evidence>
<dbReference type="AlphaFoldDB" id="A0A9Q0YB70"/>
<dbReference type="SUPFAM" id="SSF57716">
    <property type="entry name" value="Glucocorticoid receptor-like (DNA-binding domain)"/>
    <property type="match status" value="1"/>
</dbReference>
<dbReference type="Pfam" id="PF05485">
    <property type="entry name" value="THAP"/>
    <property type="match status" value="1"/>
</dbReference>
<organism evidence="7 8">
    <name type="scientific">Holothuria leucospilota</name>
    <name type="common">Black long sea cucumber</name>
    <name type="synonym">Mertensiothuria leucospilota</name>
    <dbReference type="NCBI Taxonomy" id="206669"/>
    <lineage>
        <taxon>Eukaryota</taxon>
        <taxon>Metazoa</taxon>
        <taxon>Echinodermata</taxon>
        <taxon>Eleutherozoa</taxon>
        <taxon>Echinozoa</taxon>
        <taxon>Holothuroidea</taxon>
        <taxon>Aspidochirotacea</taxon>
        <taxon>Aspidochirotida</taxon>
        <taxon>Holothuriidae</taxon>
        <taxon>Holothuria</taxon>
    </lineage>
</organism>
<dbReference type="GO" id="GO:0008270">
    <property type="term" value="F:zinc ion binding"/>
    <property type="evidence" value="ECO:0007669"/>
    <property type="project" value="UniProtKB-KW"/>
</dbReference>
<gene>
    <name evidence="7" type="ORF">HOLleu_43840</name>
</gene>
<keyword evidence="4 5" id="KW-0238">DNA-binding</keyword>
<accession>A0A9Q0YB70</accession>
<dbReference type="OrthoDB" id="5982876at2759"/>
<evidence type="ECO:0000313" key="8">
    <source>
        <dbReference type="Proteomes" id="UP001152320"/>
    </source>
</evidence>
<proteinExistence type="predicted"/>
<sequence length="154" mass="18293">MGKFCVAGYCSNSSKDGVSLHRFPKTEPHRTLWTRAVRNTRKDWLRPTNHSFLCSAHFTEDRFLELIGKRFQDFGLSPQKLRRLKPQMQFQQCLGSRKASQFQRRNLQRQVKGFKLELVHRNLAHLPRHRVRQEDVIGLLINLRRRLRSYGKVP</sequence>
<dbReference type="SMART" id="SM00980">
    <property type="entry name" value="THAP"/>
    <property type="match status" value="1"/>
</dbReference>
<keyword evidence="2 5" id="KW-0863">Zinc-finger</keyword>
<dbReference type="EMBL" id="JAIZAY010000493">
    <property type="protein sequence ID" value="KAJ8018264.1"/>
    <property type="molecule type" value="Genomic_DNA"/>
</dbReference>
<comment type="caution">
    <text evidence="7">The sequence shown here is derived from an EMBL/GenBank/DDBJ whole genome shotgun (WGS) entry which is preliminary data.</text>
</comment>
<evidence type="ECO:0000259" key="6">
    <source>
        <dbReference type="PROSITE" id="PS50950"/>
    </source>
</evidence>
<evidence type="ECO:0000256" key="2">
    <source>
        <dbReference type="ARBA" id="ARBA00022771"/>
    </source>
</evidence>
<evidence type="ECO:0000256" key="1">
    <source>
        <dbReference type="ARBA" id="ARBA00022723"/>
    </source>
</evidence>
<reference evidence="7" key="1">
    <citation type="submission" date="2021-10" db="EMBL/GenBank/DDBJ databases">
        <title>Tropical sea cucumber genome reveals ecological adaptation and Cuvierian tubules defense mechanism.</title>
        <authorList>
            <person name="Chen T."/>
        </authorList>
    </citation>
    <scope>NUCLEOTIDE SEQUENCE</scope>
    <source>
        <strain evidence="7">Nanhai2018</strain>
        <tissue evidence="7">Muscle</tissue>
    </source>
</reference>
<feature type="domain" description="THAP-type" evidence="6">
    <location>
        <begin position="1"/>
        <end position="81"/>
    </location>
</feature>
<dbReference type="InterPro" id="IPR006612">
    <property type="entry name" value="THAP_Znf"/>
</dbReference>
<dbReference type="PANTHER" id="PTHR46927:SF3">
    <property type="entry name" value="THAP-TYPE DOMAIN-CONTAINING PROTEIN"/>
    <property type="match status" value="1"/>
</dbReference>
<evidence type="ECO:0000313" key="7">
    <source>
        <dbReference type="EMBL" id="KAJ8018264.1"/>
    </source>
</evidence>
<evidence type="ECO:0000256" key="3">
    <source>
        <dbReference type="ARBA" id="ARBA00022833"/>
    </source>
</evidence>
<keyword evidence="3" id="KW-0862">Zinc</keyword>
<dbReference type="InterPro" id="IPR038441">
    <property type="entry name" value="THAP_Znf_sf"/>
</dbReference>
<protein>
    <submittedName>
        <fullName evidence="7">THAP domain-containing protein 10</fullName>
    </submittedName>
</protein>
<keyword evidence="1" id="KW-0479">Metal-binding</keyword>
<name>A0A9Q0YB70_HOLLE</name>
<dbReference type="Gene3D" id="6.20.210.20">
    <property type="entry name" value="THAP domain"/>
    <property type="match status" value="1"/>
</dbReference>
<dbReference type="PROSITE" id="PS50950">
    <property type="entry name" value="ZF_THAP"/>
    <property type="match status" value="1"/>
</dbReference>
<dbReference type="Proteomes" id="UP001152320">
    <property type="component" value="Unassembled WGS sequence"/>
</dbReference>
<keyword evidence="8" id="KW-1185">Reference proteome</keyword>
<dbReference type="InterPro" id="IPR052224">
    <property type="entry name" value="THAP_domain_protein"/>
</dbReference>
<dbReference type="PANTHER" id="PTHR46927">
    <property type="entry name" value="AGAP005574-PA"/>
    <property type="match status" value="1"/>
</dbReference>
<evidence type="ECO:0000256" key="4">
    <source>
        <dbReference type="ARBA" id="ARBA00023125"/>
    </source>
</evidence>
<dbReference type="GO" id="GO:0003677">
    <property type="term" value="F:DNA binding"/>
    <property type="evidence" value="ECO:0007669"/>
    <property type="project" value="UniProtKB-UniRule"/>
</dbReference>